<evidence type="ECO:0000256" key="2">
    <source>
        <dbReference type="ARBA" id="ARBA00022695"/>
    </source>
</evidence>
<evidence type="ECO:0000259" key="8">
    <source>
        <dbReference type="Pfam" id="PF17921"/>
    </source>
</evidence>
<feature type="domain" description="Integrase zinc-binding" evidence="8">
    <location>
        <begin position="149"/>
        <end position="189"/>
    </location>
</feature>
<accession>A0A6D2KQ51</accession>
<keyword evidence="4" id="KW-0255">Endonuclease</keyword>
<organism evidence="9 10">
    <name type="scientific">Microthlaspi erraticum</name>
    <dbReference type="NCBI Taxonomy" id="1685480"/>
    <lineage>
        <taxon>Eukaryota</taxon>
        <taxon>Viridiplantae</taxon>
        <taxon>Streptophyta</taxon>
        <taxon>Embryophyta</taxon>
        <taxon>Tracheophyta</taxon>
        <taxon>Spermatophyta</taxon>
        <taxon>Magnoliopsida</taxon>
        <taxon>eudicotyledons</taxon>
        <taxon>Gunneridae</taxon>
        <taxon>Pentapetalae</taxon>
        <taxon>rosids</taxon>
        <taxon>malvids</taxon>
        <taxon>Brassicales</taxon>
        <taxon>Brassicaceae</taxon>
        <taxon>Coluteocarpeae</taxon>
        <taxon>Microthlaspi</taxon>
    </lineage>
</organism>
<dbReference type="Proteomes" id="UP000467841">
    <property type="component" value="Unassembled WGS sequence"/>
</dbReference>
<dbReference type="OrthoDB" id="1739755at2759"/>
<dbReference type="PANTHER" id="PTHR37984:SF5">
    <property type="entry name" value="PROTEIN NYNRIN-LIKE"/>
    <property type="match status" value="1"/>
</dbReference>
<dbReference type="CDD" id="cd09274">
    <property type="entry name" value="RNase_HI_RT_Ty3"/>
    <property type="match status" value="1"/>
</dbReference>
<keyword evidence="1" id="KW-0808">Transferase</keyword>
<dbReference type="GO" id="GO:0003964">
    <property type="term" value="F:RNA-directed DNA polymerase activity"/>
    <property type="evidence" value="ECO:0007669"/>
    <property type="project" value="UniProtKB-KW"/>
</dbReference>
<dbReference type="Pfam" id="PF17921">
    <property type="entry name" value="Integrase_H2C2"/>
    <property type="match status" value="1"/>
</dbReference>
<dbReference type="AlphaFoldDB" id="A0A6D2KQ51"/>
<feature type="domain" description="Reverse transcriptase RNase H-like" evidence="7">
    <location>
        <begin position="2"/>
        <end position="76"/>
    </location>
</feature>
<dbReference type="EMBL" id="CACVBM020001576">
    <property type="protein sequence ID" value="CAA7054484.1"/>
    <property type="molecule type" value="Genomic_DNA"/>
</dbReference>
<name>A0A6D2KQ51_9BRAS</name>
<evidence type="ECO:0000256" key="1">
    <source>
        <dbReference type="ARBA" id="ARBA00022679"/>
    </source>
</evidence>
<dbReference type="PANTHER" id="PTHR37984">
    <property type="entry name" value="PROTEIN CBG26694"/>
    <property type="match status" value="1"/>
</dbReference>
<evidence type="ECO:0000256" key="5">
    <source>
        <dbReference type="ARBA" id="ARBA00022801"/>
    </source>
</evidence>
<dbReference type="InterPro" id="IPR043502">
    <property type="entry name" value="DNA/RNA_pol_sf"/>
</dbReference>
<keyword evidence="2" id="KW-0548">Nucleotidyltransferase</keyword>
<dbReference type="Gene3D" id="1.10.340.70">
    <property type="match status" value="1"/>
</dbReference>
<dbReference type="SUPFAM" id="SSF56672">
    <property type="entry name" value="DNA/RNA polymerases"/>
    <property type="match status" value="1"/>
</dbReference>
<evidence type="ECO:0000256" key="4">
    <source>
        <dbReference type="ARBA" id="ARBA00022759"/>
    </source>
</evidence>
<dbReference type="GO" id="GO:0016787">
    <property type="term" value="F:hydrolase activity"/>
    <property type="evidence" value="ECO:0007669"/>
    <property type="project" value="UniProtKB-KW"/>
</dbReference>
<keyword evidence="5" id="KW-0378">Hydrolase</keyword>
<comment type="caution">
    <text evidence="9">The sequence shown here is derived from an EMBL/GenBank/DDBJ whole genome shotgun (WGS) entry which is preliminary data.</text>
</comment>
<evidence type="ECO:0000256" key="6">
    <source>
        <dbReference type="ARBA" id="ARBA00022918"/>
    </source>
</evidence>
<evidence type="ECO:0000313" key="9">
    <source>
        <dbReference type="EMBL" id="CAA7054484.1"/>
    </source>
</evidence>
<dbReference type="InterPro" id="IPR041588">
    <property type="entry name" value="Integrase_H2C2"/>
</dbReference>
<evidence type="ECO:0000256" key="3">
    <source>
        <dbReference type="ARBA" id="ARBA00022722"/>
    </source>
</evidence>
<proteinExistence type="predicted"/>
<keyword evidence="3" id="KW-0540">Nuclease</keyword>
<dbReference type="GO" id="GO:0004519">
    <property type="term" value="F:endonuclease activity"/>
    <property type="evidence" value="ECO:0007669"/>
    <property type="project" value="UniProtKB-KW"/>
</dbReference>
<keyword evidence="6" id="KW-0695">RNA-directed DNA polymerase</keyword>
<evidence type="ECO:0000313" key="10">
    <source>
        <dbReference type="Proteomes" id="UP000467841"/>
    </source>
</evidence>
<sequence>MNVIYYASRTLDDAQTRYTTTEKELLAVVFAFDKFRSYIVGSKVIVHTDHAALKYLYTKKDAKPRLIRWVLLLQEFDIEIVDTENEDRREMEVPSGWSGYQRKKFFKDVVHYYWDEPYLFRKGNDNLFRRCVAKEEVEGILVPLPWSSYGGHFAVFKTVQKVLQAGFWWPSMFKDAHAFISKCEACQKAGNITAGTRCLRILSWKLKCLTYGE</sequence>
<dbReference type="InterPro" id="IPR041373">
    <property type="entry name" value="RT_RNaseH"/>
</dbReference>
<dbReference type="InterPro" id="IPR050951">
    <property type="entry name" value="Retrovirus_Pol_polyprotein"/>
</dbReference>
<evidence type="ECO:0000259" key="7">
    <source>
        <dbReference type="Pfam" id="PF17917"/>
    </source>
</evidence>
<protein>
    <recommendedName>
        <fullName evidence="11">Reverse transcriptase RNase H-like domain-containing protein</fullName>
    </recommendedName>
</protein>
<evidence type="ECO:0008006" key="11">
    <source>
        <dbReference type="Google" id="ProtNLM"/>
    </source>
</evidence>
<reference evidence="9" key="1">
    <citation type="submission" date="2020-01" db="EMBL/GenBank/DDBJ databases">
        <authorList>
            <person name="Mishra B."/>
        </authorList>
    </citation>
    <scope>NUCLEOTIDE SEQUENCE [LARGE SCALE GENOMIC DNA]</scope>
</reference>
<gene>
    <name evidence="9" type="ORF">MERR_LOCUS41720</name>
</gene>
<keyword evidence="10" id="KW-1185">Reference proteome</keyword>
<dbReference type="Pfam" id="PF17917">
    <property type="entry name" value="RT_RNaseH"/>
    <property type="match status" value="1"/>
</dbReference>